<reference evidence="2" key="1">
    <citation type="submission" date="2015-05" db="EMBL/GenBank/DDBJ databases">
        <authorList>
            <consortium name="Pathogen Informatics"/>
        </authorList>
    </citation>
    <scope>NUCLEOTIDE SEQUENCE [LARGE SCALE GENOMIC DNA]</scope>
    <source>
        <strain evidence="2">T1-815</strain>
    </source>
</reference>
<keyword evidence="2" id="KW-1185">Reference proteome</keyword>
<dbReference type="EMBL" id="CVRQ01000026">
    <property type="protein sequence ID" value="CRL40698.1"/>
    <property type="molecule type" value="Genomic_DNA"/>
</dbReference>
<organism evidence="1 2">
    <name type="scientific">Agathobacter rectalis</name>
    <dbReference type="NCBI Taxonomy" id="39491"/>
    <lineage>
        <taxon>Bacteria</taxon>
        <taxon>Bacillati</taxon>
        <taxon>Bacillota</taxon>
        <taxon>Clostridia</taxon>
        <taxon>Lachnospirales</taxon>
        <taxon>Lachnospiraceae</taxon>
        <taxon>Agathobacter</taxon>
    </lineage>
</organism>
<dbReference type="Gene3D" id="3.90.1140.10">
    <property type="entry name" value="Cyclic phosphodiesterase"/>
    <property type="match status" value="1"/>
</dbReference>
<protein>
    <recommendedName>
        <fullName evidence="3">2'-5' RNA ligase family protein</fullName>
    </recommendedName>
</protein>
<dbReference type="InterPro" id="IPR009097">
    <property type="entry name" value="Cyclic_Pdiesterase"/>
</dbReference>
<gene>
    <name evidence="1" type="ORF">T1815_24481</name>
</gene>
<name>A0A0M6WTC2_9FIRM</name>
<evidence type="ECO:0000313" key="1">
    <source>
        <dbReference type="EMBL" id="CRL40698.1"/>
    </source>
</evidence>
<accession>A0A0M6WTC2</accession>
<proteinExistence type="predicted"/>
<dbReference type="PANTHER" id="PTHR36039:SF2">
    <property type="entry name" value="RNA LIGASE_CYCLIC NUCLEOTIDE PHOSPHODIESTERASE FAMILY PROTEIN"/>
    <property type="match status" value="1"/>
</dbReference>
<evidence type="ECO:0000313" key="2">
    <source>
        <dbReference type="Proteomes" id="UP000049472"/>
    </source>
</evidence>
<dbReference type="PANTHER" id="PTHR36039">
    <property type="match status" value="1"/>
</dbReference>
<dbReference type="SUPFAM" id="SSF55144">
    <property type="entry name" value="LigT-like"/>
    <property type="match status" value="1"/>
</dbReference>
<dbReference type="Pfam" id="PF13563">
    <property type="entry name" value="2_5_RNA_ligase2"/>
    <property type="match status" value="1"/>
</dbReference>
<dbReference type="AlphaFoldDB" id="A0A0M6WTC2"/>
<dbReference type="RefSeq" id="WP_055062406.1">
    <property type="nucleotide sequence ID" value="NZ_CVRQ01000026.1"/>
</dbReference>
<dbReference type="Proteomes" id="UP000049472">
    <property type="component" value="Unassembled WGS sequence"/>
</dbReference>
<sequence length="177" mass="20163">MYLVSVYFDKTAEHILQRYINKIAEKTGNSFMTDNNVPPHMTISAIEARSEKVLLGAMDNLRNSLSNGTISIVSVGQLLPYVFYATPVLNGYLQDLSEKVFDEVKSIPESTVSRYYKPMSWLPHITLGKTLTKEQMQMAFSVMQESFVPFEAAITEIGLARVNPHRDVVRWELKQQQ</sequence>
<evidence type="ECO:0008006" key="3">
    <source>
        <dbReference type="Google" id="ProtNLM"/>
    </source>
</evidence>